<dbReference type="OrthoDB" id="72411at2"/>
<dbReference type="RefSeq" id="WP_103311876.1">
    <property type="nucleotide sequence ID" value="NZ_PPPD01000001.1"/>
</dbReference>
<evidence type="ECO:0000313" key="1">
    <source>
        <dbReference type="EMBL" id="PNY81433.1"/>
    </source>
</evidence>
<name>A0A2K3UY09_9DEIO</name>
<reference evidence="1 2" key="1">
    <citation type="submission" date="2018-01" db="EMBL/GenBank/DDBJ databases">
        <title>Deinococcus koreensis sp. nov., a radiation-resistant bacterium isolated from river water.</title>
        <authorList>
            <person name="Choi A."/>
        </authorList>
    </citation>
    <scope>NUCLEOTIDE SEQUENCE [LARGE SCALE GENOMIC DNA]</scope>
    <source>
        <strain evidence="1 2">SJW1-2</strain>
    </source>
</reference>
<accession>A0A2K3UY09</accession>
<evidence type="ECO:0008006" key="3">
    <source>
        <dbReference type="Google" id="ProtNLM"/>
    </source>
</evidence>
<protein>
    <recommendedName>
        <fullName evidence="3">DUF3107 domain-containing protein</fullName>
    </recommendedName>
</protein>
<comment type="caution">
    <text evidence="1">The sequence shown here is derived from an EMBL/GenBank/DDBJ whole genome shotgun (WGS) entry which is preliminary data.</text>
</comment>
<keyword evidence="2" id="KW-1185">Reference proteome</keyword>
<dbReference type="EMBL" id="PPPD01000001">
    <property type="protein sequence ID" value="PNY81433.1"/>
    <property type="molecule type" value="Genomic_DNA"/>
</dbReference>
<evidence type="ECO:0000313" key="2">
    <source>
        <dbReference type="Proteomes" id="UP000236379"/>
    </source>
</evidence>
<dbReference type="AlphaFoldDB" id="A0A2K3UY09"/>
<organism evidence="1 2">
    <name type="scientific">Deinococcus koreensis</name>
    <dbReference type="NCBI Taxonomy" id="2054903"/>
    <lineage>
        <taxon>Bacteria</taxon>
        <taxon>Thermotogati</taxon>
        <taxon>Deinococcota</taxon>
        <taxon>Deinococci</taxon>
        <taxon>Deinococcales</taxon>
        <taxon>Deinococcaceae</taxon>
        <taxon>Deinococcus</taxon>
    </lineage>
</organism>
<gene>
    <name evidence="1" type="ORF">CVO96_08600</name>
</gene>
<dbReference type="Proteomes" id="UP000236379">
    <property type="component" value="Unassembled WGS sequence"/>
</dbReference>
<sequence length="71" mass="8154">MTTKLRIIQIDREEIVIKAATDQVIAEAREAMTSAQGVLTLEKKGWVYHLAGRHIIRLEVEHEDEQDEQKA</sequence>
<proteinExistence type="predicted"/>